<keyword evidence="1" id="KW-0472">Membrane</keyword>
<sequence>MNLGAKRWPLPVLVPCRPSKQLPLVPDGLALDQTLNVPDIARVSTMRVTRAEHLLTNPESKGDAKACHSQRKIVHILLFLNILVTMFAAVLSRRRISFWDRPTLITRRQPRQLPRPRWTGSP</sequence>
<feature type="transmembrane region" description="Helical" evidence="1">
    <location>
        <begin position="73"/>
        <end position="91"/>
    </location>
</feature>
<evidence type="ECO:0000313" key="2">
    <source>
        <dbReference type="EMBL" id="KXJ88772.1"/>
    </source>
</evidence>
<reference evidence="3" key="1">
    <citation type="submission" date="2016-02" db="EMBL/GenBank/DDBJ databases">
        <title>Draft genome sequence of Microdochium bolleyi, a fungal endophyte of beachgrass.</title>
        <authorList>
            <consortium name="DOE Joint Genome Institute"/>
            <person name="David A.S."/>
            <person name="May G."/>
            <person name="Haridas S."/>
            <person name="Lim J."/>
            <person name="Wang M."/>
            <person name="Labutti K."/>
            <person name="Lipzen A."/>
            <person name="Barry K."/>
            <person name="Grigoriev I.V."/>
        </authorList>
    </citation>
    <scope>NUCLEOTIDE SEQUENCE [LARGE SCALE GENOMIC DNA]</scope>
    <source>
        <strain evidence="3">J235TASD1</strain>
    </source>
</reference>
<keyword evidence="3" id="KW-1185">Reference proteome</keyword>
<accession>A0A136IV42</accession>
<evidence type="ECO:0000256" key="1">
    <source>
        <dbReference type="SAM" id="Phobius"/>
    </source>
</evidence>
<dbReference type="AlphaFoldDB" id="A0A136IV42"/>
<dbReference type="EMBL" id="KQ964257">
    <property type="protein sequence ID" value="KXJ88772.1"/>
    <property type="molecule type" value="Genomic_DNA"/>
</dbReference>
<dbReference type="InParanoid" id="A0A136IV42"/>
<protein>
    <submittedName>
        <fullName evidence="2">Uncharacterized protein</fullName>
    </submittedName>
</protein>
<proteinExistence type="predicted"/>
<keyword evidence="1" id="KW-1133">Transmembrane helix</keyword>
<evidence type="ECO:0000313" key="3">
    <source>
        <dbReference type="Proteomes" id="UP000070501"/>
    </source>
</evidence>
<name>A0A136IV42_9PEZI</name>
<dbReference type="Proteomes" id="UP000070501">
    <property type="component" value="Unassembled WGS sequence"/>
</dbReference>
<gene>
    <name evidence="2" type="ORF">Micbo1qcDRAFT_166209</name>
</gene>
<organism evidence="2 3">
    <name type="scientific">Microdochium bolleyi</name>
    <dbReference type="NCBI Taxonomy" id="196109"/>
    <lineage>
        <taxon>Eukaryota</taxon>
        <taxon>Fungi</taxon>
        <taxon>Dikarya</taxon>
        <taxon>Ascomycota</taxon>
        <taxon>Pezizomycotina</taxon>
        <taxon>Sordariomycetes</taxon>
        <taxon>Xylariomycetidae</taxon>
        <taxon>Xylariales</taxon>
        <taxon>Microdochiaceae</taxon>
        <taxon>Microdochium</taxon>
    </lineage>
</organism>
<keyword evidence="1" id="KW-0812">Transmembrane</keyword>